<dbReference type="InterPro" id="IPR003593">
    <property type="entry name" value="AAA+_ATPase"/>
</dbReference>
<dbReference type="Gene3D" id="3.40.50.300">
    <property type="entry name" value="P-loop containing nucleotide triphosphate hydrolases"/>
    <property type="match status" value="1"/>
</dbReference>
<dbReference type="Pfam" id="PF00004">
    <property type="entry name" value="AAA"/>
    <property type="match status" value="1"/>
</dbReference>
<accession>A0A6C0JCZ8</accession>
<protein>
    <recommendedName>
        <fullName evidence="2">AAA+ ATPase domain-containing protein</fullName>
    </recommendedName>
</protein>
<dbReference type="GO" id="GO:0016887">
    <property type="term" value="F:ATP hydrolysis activity"/>
    <property type="evidence" value="ECO:0007669"/>
    <property type="project" value="InterPro"/>
</dbReference>
<dbReference type="PANTHER" id="PTHR23070">
    <property type="entry name" value="BCS1 AAA-TYPE ATPASE"/>
    <property type="match status" value="1"/>
</dbReference>
<evidence type="ECO:0000256" key="1">
    <source>
        <dbReference type="ARBA" id="ARBA00007448"/>
    </source>
</evidence>
<dbReference type="InterPro" id="IPR050747">
    <property type="entry name" value="Mitochondrial_chaperone_BCS1"/>
</dbReference>
<dbReference type="AlphaFoldDB" id="A0A6C0JCZ8"/>
<dbReference type="SUPFAM" id="SSF52540">
    <property type="entry name" value="P-loop containing nucleoside triphosphate hydrolases"/>
    <property type="match status" value="1"/>
</dbReference>
<proteinExistence type="inferred from homology"/>
<feature type="domain" description="AAA+ ATPase" evidence="2">
    <location>
        <begin position="262"/>
        <end position="420"/>
    </location>
</feature>
<comment type="similarity">
    <text evidence="1">Belongs to the AAA ATPase family. BCS1 subfamily.</text>
</comment>
<dbReference type="InterPro" id="IPR003959">
    <property type="entry name" value="ATPase_AAA_core"/>
</dbReference>
<name>A0A6C0JCZ8_9ZZZZ</name>
<dbReference type="SMART" id="SM00382">
    <property type="entry name" value="AAA"/>
    <property type="match status" value="1"/>
</dbReference>
<reference evidence="3" key="1">
    <citation type="journal article" date="2020" name="Nature">
        <title>Giant virus diversity and host interactions through global metagenomics.</title>
        <authorList>
            <person name="Schulz F."/>
            <person name="Roux S."/>
            <person name="Paez-Espino D."/>
            <person name="Jungbluth S."/>
            <person name="Walsh D.A."/>
            <person name="Denef V.J."/>
            <person name="McMahon K.D."/>
            <person name="Konstantinidis K.T."/>
            <person name="Eloe-Fadrosh E.A."/>
            <person name="Kyrpides N.C."/>
            <person name="Woyke T."/>
        </authorList>
    </citation>
    <scope>NUCLEOTIDE SEQUENCE</scope>
    <source>
        <strain evidence="3">GVMAG-M-3300025874-2</strain>
    </source>
</reference>
<dbReference type="GO" id="GO:0005524">
    <property type="term" value="F:ATP binding"/>
    <property type="evidence" value="ECO:0007669"/>
    <property type="project" value="InterPro"/>
</dbReference>
<sequence>MVDPSSLLVLSTLLKGNSSPVQKVIESIFLFKSIIDFNVNNLFTRLIKWVKSYWYKYRKIITYSYTIGIGLKGKEETNANTALQAIYDFIIKNCNVKDIIQCDKRRSGYFFDSINDNTNIIIPIMKNTLKLKDDIYCYSTETDLDLAESTNYIELKHVKLHIYSDTLSQQNISSFLKNIIDIYEDKKNKEAFGTSLKILSWNNLSTSEESDEDDCDYQIFDNESAITFNNLILPYQTDLTIKQRLQYFNENKAVYVSKGKPYTFGLCLFGPPGTGKTSFIKALANETKRHICMISFDESMTLPDLQKIFYSNIKNGKKISPKDLIFVIPEADGHDIFLKREYQSSTEESTIVTELSSNRDDFSKKKKKGVTLQDWLNIFNGLVEVTGAIFVMTTNHVDKLDPALIRPGRMDLVIELTKCKTKEVERMITYLFDLDNPVSLDVNIDDKYSPAEVNELCCQYSSNLEGLLSFLNST</sequence>
<evidence type="ECO:0000259" key="2">
    <source>
        <dbReference type="SMART" id="SM00382"/>
    </source>
</evidence>
<dbReference type="EMBL" id="MN740346">
    <property type="protein sequence ID" value="QHU01618.1"/>
    <property type="molecule type" value="Genomic_DNA"/>
</dbReference>
<dbReference type="InterPro" id="IPR027417">
    <property type="entry name" value="P-loop_NTPase"/>
</dbReference>
<evidence type="ECO:0000313" key="3">
    <source>
        <dbReference type="EMBL" id="QHU01618.1"/>
    </source>
</evidence>
<organism evidence="3">
    <name type="scientific">viral metagenome</name>
    <dbReference type="NCBI Taxonomy" id="1070528"/>
    <lineage>
        <taxon>unclassified sequences</taxon>
        <taxon>metagenomes</taxon>
        <taxon>organismal metagenomes</taxon>
    </lineage>
</organism>